<gene>
    <name evidence="1" type="ORF">PMACD_LOCUS16276</name>
</gene>
<evidence type="ECO:0000313" key="1">
    <source>
        <dbReference type="EMBL" id="CAF4956595.1"/>
    </source>
</evidence>
<proteinExistence type="predicted"/>
<accession>A0A821Y6X0</accession>
<organism evidence="1 2">
    <name type="scientific">Pieris macdunnoughi</name>
    <dbReference type="NCBI Taxonomy" id="345717"/>
    <lineage>
        <taxon>Eukaryota</taxon>
        <taxon>Metazoa</taxon>
        <taxon>Ecdysozoa</taxon>
        <taxon>Arthropoda</taxon>
        <taxon>Hexapoda</taxon>
        <taxon>Insecta</taxon>
        <taxon>Pterygota</taxon>
        <taxon>Neoptera</taxon>
        <taxon>Endopterygota</taxon>
        <taxon>Lepidoptera</taxon>
        <taxon>Glossata</taxon>
        <taxon>Ditrysia</taxon>
        <taxon>Papilionoidea</taxon>
        <taxon>Pieridae</taxon>
        <taxon>Pierinae</taxon>
        <taxon>Pieris</taxon>
    </lineage>
</organism>
<reference evidence="1" key="1">
    <citation type="submission" date="2021-02" db="EMBL/GenBank/DDBJ databases">
        <authorList>
            <person name="Steward A R."/>
        </authorList>
    </citation>
    <scope>NUCLEOTIDE SEQUENCE</scope>
</reference>
<dbReference type="EMBL" id="CAJOBZ010000080">
    <property type="protein sequence ID" value="CAF4956595.1"/>
    <property type="molecule type" value="Genomic_DNA"/>
</dbReference>
<sequence>MNRYNAYMENLRRSKNLALDLIDDTKDIIEEDQTPIKNIRLRTPSDDLDLSLPSTSKEKPTEYVKYGKITFNTTAILHHYPQMNNTENHLHHTKRHSKDKVKIDNNNVSKPQKVETKVTINDDSNCNNNESIIRINSVNNIESVSKPVKFTEEKLV</sequence>
<dbReference type="Proteomes" id="UP000663880">
    <property type="component" value="Unassembled WGS sequence"/>
</dbReference>
<dbReference type="OrthoDB" id="6128690at2759"/>
<keyword evidence="2" id="KW-1185">Reference proteome</keyword>
<comment type="caution">
    <text evidence="1">The sequence shown here is derived from an EMBL/GenBank/DDBJ whole genome shotgun (WGS) entry which is preliminary data.</text>
</comment>
<protein>
    <submittedName>
        <fullName evidence="1">Uncharacterized protein</fullName>
    </submittedName>
</protein>
<name>A0A821Y6X0_9NEOP</name>
<dbReference type="AlphaFoldDB" id="A0A821Y6X0"/>
<evidence type="ECO:0000313" key="2">
    <source>
        <dbReference type="Proteomes" id="UP000663880"/>
    </source>
</evidence>